<reference evidence="2" key="1">
    <citation type="journal article" date="2019" name="Sci. Rep.">
        <title>Draft genome of Tanacetum cinerariifolium, the natural source of mosquito coil.</title>
        <authorList>
            <person name="Yamashiro T."/>
            <person name="Shiraishi A."/>
            <person name="Satake H."/>
            <person name="Nakayama K."/>
        </authorList>
    </citation>
    <scope>NUCLEOTIDE SEQUENCE</scope>
</reference>
<proteinExistence type="predicted"/>
<keyword evidence="1" id="KW-0812">Transmembrane</keyword>
<protein>
    <submittedName>
        <fullName evidence="2">Uncharacterized protein</fullName>
    </submittedName>
</protein>
<gene>
    <name evidence="2" type="ORF">Tci_901520</name>
</gene>
<comment type="caution">
    <text evidence="2">The sequence shown here is derived from an EMBL/GenBank/DDBJ whole genome shotgun (WGS) entry which is preliminary data.</text>
</comment>
<dbReference type="AlphaFoldDB" id="A0A699V6T7"/>
<name>A0A699V6T7_TANCI</name>
<accession>A0A699V6T7</accession>
<evidence type="ECO:0000313" key="2">
    <source>
        <dbReference type="EMBL" id="GFD29551.1"/>
    </source>
</evidence>
<feature type="transmembrane region" description="Helical" evidence="1">
    <location>
        <begin position="36"/>
        <end position="58"/>
    </location>
</feature>
<sequence>MLLPQHFHSQPGFDSPDFCSSTSVGVSSLVSTISGYMASLLAVGTFGTTWSIMVEFAFRAQRFGSSYGFSPDPAA</sequence>
<organism evidence="2">
    <name type="scientific">Tanacetum cinerariifolium</name>
    <name type="common">Dalmatian daisy</name>
    <name type="synonym">Chrysanthemum cinerariifolium</name>
    <dbReference type="NCBI Taxonomy" id="118510"/>
    <lineage>
        <taxon>Eukaryota</taxon>
        <taxon>Viridiplantae</taxon>
        <taxon>Streptophyta</taxon>
        <taxon>Embryophyta</taxon>
        <taxon>Tracheophyta</taxon>
        <taxon>Spermatophyta</taxon>
        <taxon>Magnoliopsida</taxon>
        <taxon>eudicotyledons</taxon>
        <taxon>Gunneridae</taxon>
        <taxon>Pentapetalae</taxon>
        <taxon>asterids</taxon>
        <taxon>campanulids</taxon>
        <taxon>Asterales</taxon>
        <taxon>Asteraceae</taxon>
        <taxon>Asteroideae</taxon>
        <taxon>Anthemideae</taxon>
        <taxon>Anthemidinae</taxon>
        <taxon>Tanacetum</taxon>
    </lineage>
</organism>
<keyword evidence="1" id="KW-0472">Membrane</keyword>
<evidence type="ECO:0000256" key="1">
    <source>
        <dbReference type="SAM" id="Phobius"/>
    </source>
</evidence>
<keyword evidence="1" id="KW-1133">Transmembrane helix</keyword>
<dbReference type="EMBL" id="BKCJ011395961">
    <property type="protein sequence ID" value="GFD29551.1"/>
    <property type="molecule type" value="Genomic_DNA"/>
</dbReference>